<organism evidence="1 2">
    <name type="scientific">Nicotiana tabacum</name>
    <name type="common">Common tobacco</name>
    <dbReference type="NCBI Taxonomy" id="4097"/>
    <lineage>
        <taxon>Eukaryota</taxon>
        <taxon>Viridiplantae</taxon>
        <taxon>Streptophyta</taxon>
        <taxon>Embryophyta</taxon>
        <taxon>Tracheophyta</taxon>
        <taxon>Spermatophyta</taxon>
        <taxon>Magnoliopsida</taxon>
        <taxon>eudicotyledons</taxon>
        <taxon>Gunneridae</taxon>
        <taxon>Pentapetalae</taxon>
        <taxon>asterids</taxon>
        <taxon>lamiids</taxon>
        <taxon>Solanales</taxon>
        <taxon>Solanaceae</taxon>
        <taxon>Nicotianoideae</taxon>
        <taxon>Nicotianeae</taxon>
        <taxon>Nicotiana</taxon>
    </lineage>
</organism>
<dbReference type="RefSeq" id="XP_075088099.1">
    <property type="nucleotide sequence ID" value="XM_075231998.1"/>
</dbReference>
<accession>A0AC58SSY3</accession>
<keyword evidence="1" id="KW-1185">Reference proteome</keyword>
<reference evidence="1" key="1">
    <citation type="journal article" date="2014" name="Nat. Commun.">
        <title>The tobacco genome sequence and its comparison with those of tomato and potato.</title>
        <authorList>
            <person name="Sierro N."/>
            <person name="Battey J.N."/>
            <person name="Ouadi S."/>
            <person name="Bakaher N."/>
            <person name="Bovet L."/>
            <person name="Willig A."/>
            <person name="Goepfert S."/>
            <person name="Peitsch M.C."/>
            <person name="Ivanov N.V."/>
        </authorList>
    </citation>
    <scope>NUCLEOTIDE SEQUENCE [LARGE SCALE GENOMIC DNA]</scope>
</reference>
<name>A0AC58SSY3_TOBAC</name>
<proteinExistence type="predicted"/>
<gene>
    <name evidence="2" type="primary">LOC142170167</name>
</gene>
<evidence type="ECO:0000313" key="1">
    <source>
        <dbReference type="Proteomes" id="UP000790787"/>
    </source>
</evidence>
<reference evidence="2" key="2">
    <citation type="submission" date="2025-08" db="UniProtKB">
        <authorList>
            <consortium name="RefSeq"/>
        </authorList>
    </citation>
    <scope>IDENTIFICATION</scope>
    <source>
        <tissue evidence="2">Leaf</tissue>
    </source>
</reference>
<protein>
    <submittedName>
        <fullName evidence="2">Uncharacterized protein LOC142170167</fullName>
    </submittedName>
</protein>
<evidence type="ECO:0000313" key="2">
    <source>
        <dbReference type="RefSeq" id="XP_075088099.1"/>
    </source>
</evidence>
<dbReference type="Proteomes" id="UP000790787">
    <property type="component" value="Chromosome 16"/>
</dbReference>
<sequence>MKDAREVLEVSKGISGGRKRDRWWSTVVQGKVKAKKAAYLKFLESRGKEEKRMNKEWHKVAKKEEKLAVTAVKTTAFECMYEELGGKGWDKKLHGLAKVREMKAHDLDL</sequence>